<keyword evidence="8 9" id="KW-0998">Cell outer membrane</keyword>
<gene>
    <name evidence="15" type="ORF">CLG96_02635</name>
</gene>
<dbReference type="Gene3D" id="2.40.170.20">
    <property type="entry name" value="TonB-dependent receptor, beta-barrel domain"/>
    <property type="match status" value="1"/>
</dbReference>
<dbReference type="PROSITE" id="PS01156">
    <property type="entry name" value="TONB_DEPENDENT_REC_2"/>
    <property type="match status" value="1"/>
</dbReference>
<organism evidence="15 16">
    <name type="scientific">Sphingomonas oleivorans</name>
    <dbReference type="NCBI Taxonomy" id="1735121"/>
    <lineage>
        <taxon>Bacteria</taxon>
        <taxon>Pseudomonadati</taxon>
        <taxon>Pseudomonadota</taxon>
        <taxon>Alphaproteobacteria</taxon>
        <taxon>Sphingomonadales</taxon>
        <taxon>Sphingomonadaceae</taxon>
        <taxon>Sphingomonas</taxon>
    </lineage>
</organism>
<evidence type="ECO:0000256" key="4">
    <source>
        <dbReference type="ARBA" id="ARBA00022692"/>
    </source>
</evidence>
<dbReference type="EMBL" id="NWBU01000004">
    <property type="protein sequence ID" value="PTQ13055.1"/>
    <property type="molecule type" value="Genomic_DNA"/>
</dbReference>
<evidence type="ECO:0000256" key="3">
    <source>
        <dbReference type="ARBA" id="ARBA00022452"/>
    </source>
</evidence>
<dbReference type="OrthoDB" id="7051241at2"/>
<sequence>MISNRFRDSLLASTIAATAFFAAAPAWSQTAPAQEEAEPASEDAIVVTGSLIQNPNLVQSSPVAVIGAQEIELRQSNVAEELLRTLPGAVPSIGSAVNNGNGGASYVNLRGLGYNRNLVLLDGARVTPAGLVGAVDLNNIPLALIERVDILTGGASTTYGADAVAGVVNFITKKDFAGFEANVSNQISEQGDGNVFRVDLSTGANFDDGRGNATFSIGYQQSDPIYQGDRDYGFQSIDSYSGRPGGSGTTVPGRFSLPGVGTRQIDPATGALVPTYALFNFNPQNVYQTPFERFNIFGSAHYEVTDGIEVYTQGMYSKNTVRTIIASSGTFGNALEIPYSNPYLPAAARAQFCAANGLTTVQCDAAALATSPTDPNYRTFTSAVSRRFVEAGTRDSVYTTQLFQLRAGVRGSITDTLDFDLYGTYGESENIQRQSGNGLLSRLRLATLATNPNTCLSGGDCVPINLFGPAGSITQEQLDYLVGVTTSGSTNTALSAVRGVITGDFGVASPLASNPIGLAVGGEYRKYSASSISDLATQTPDEVLGNGAASPDTFGRYDVWEAFAEIIAPLVEDAPFAKSLTLELGGRISDYSTAGSKETWKAGGSWEPVLGVKVRGNYQVATRAPNINELFSPPVVGLDNLAQDPCAGAAPTTNANLRAVCIAQGAPANSIGAIQNPSAGQPNVTTGGNPNLDVEKAKTWTVGVVLQPEQVRGLSVTVDYYNIKVTDAITDPTIGDVLAACFDNLTAGSATSVACTQIRRNPLTGGLDGSSATTPGIPLGLSNLGRLSTDGIDLSINYKRDLGFAALALSFDGNWTNSSKFKATPNSINRECVGYYSVNCESIQPEFSWNQRTTLSFDDVDLSLLWRHIDGVKYEPLALEDDGGPDNGPLEQYRSIKAHDYFDLSARFNVSDEVSLTFTVLNLFNKKPPIVGNTIGTTSYNSGNTYPSTYDAIGRRFGAAAKFRF</sequence>
<evidence type="ECO:0000313" key="16">
    <source>
        <dbReference type="Proteomes" id="UP000244162"/>
    </source>
</evidence>
<evidence type="ECO:0000256" key="2">
    <source>
        <dbReference type="ARBA" id="ARBA00022448"/>
    </source>
</evidence>
<evidence type="ECO:0000259" key="13">
    <source>
        <dbReference type="Pfam" id="PF00593"/>
    </source>
</evidence>
<evidence type="ECO:0000256" key="1">
    <source>
        <dbReference type="ARBA" id="ARBA00004571"/>
    </source>
</evidence>
<dbReference type="PROSITE" id="PS52016">
    <property type="entry name" value="TONB_DEPENDENT_REC_3"/>
    <property type="match status" value="1"/>
</dbReference>
<dbReference type="GO" id="GO:0009279">
    <property type="term" value="C:cell outer membrane"/>
    <property type="evidence" value="ECO:0007669"/>
    <property type="project" value="UniProtKB-SubCell"/>
</dbReference>
<feature type="short sequence motif" description="TonB C-terminal box" evidence="10">
    <location>
        <begin position="948"/>
        <end position="965"/>
    </location>
</feature>
<feature type="signal peptide" evidence="12">
    <location>
        <begin position="1"/>
        <end position="28"/>
    </location>
</feature>
<dbReference type="AlphaFoldDB" id="A0A2T5G1M8"/>
<dbReference type="InterPro" id="IPR036942">
    <property type="entry name" value="Beta-barrel_TonB_sf"/>
</dbReference>
<keyword evidence="2 9" id="KW-0813">Transport</keyword>
<evidence type="ECO:0000256" key="12">
    <source>
        <dbReference type="SAM" id="SignalP"/>
    </source>
</evidence>
<evidence type="ECO:0000256" key="9">
    <source>
        <dbReference type="PROSITE-ProRule" id="PRU01360"/>
    </source>
</evidence>
<dbReference type="RefSeq" id="WP_107966291.1">
    <property type="nucleotide sequence ID" value="NZ_NWBU01000004.1"/>
</dbReference>
<dbReference type="Proteomes" id="UP000244162">
    <property type="component" value="Unassembled WGS sequence"/>
</dbReference>
<evidence type="ECO:0000256" key="8">
    <source>
        <dbReference type="ARBA" id="ARBA00023237"/>
    </source>
</evidence>
<dbReference type="PANTHER" id="PTHR47234:SF2">
    <property type="entry name" value="TONB-DEPENDENT RECEPTOR"/>
    <property type="match status" value="1"/>
</dbReference>
<reference evidence="15 16" key="1">
    <citation type="submission" date="2017-09" db="EMBL/GenBank/DDBJ databases">
        <title>Sphingomonas panjinensis sp.nov., isolated from oil-contaminated soil.</title>
        <authorList>
            <person name="Wang L."/>
            <person name="Chen L."/>
        </authorList>
    </citation>
    <scope>NUCLEOTIDE SEQUENCE [LARGE SCALE GENOMIC DNA]</scope>
    <source>
        <strain evidence="15 16">FW-11</strain>
    </source>
</reference>
<dbReference type="SUPFAM" id="SSF56935">
    <property type="entry name" value="Porins"/>
    <property type="match status" value="1"/>
</dbReference>
<keyword evidence="16" id="KW-1185">Reference proteome</keyword>
<dbReference type="InterPro" id="IPR000531">
    <property type="entry name" value="Beta-barrel_TonB"/>
</dbReference>
<evidence type="ECO:0000256" key="10">
    <source>
        <dbReference type="PROSITE-ProRule" id="PRU10144"/>
    </source>
</evidence>
<dbReference type="PANTHER" id="PTHR47234">
    <property type="match status" value="1"/>
</dbReference>
<dbReference type="InterPro" id="IPR010917">
    <property type="entry name" value="TonB_rcpt_CS"/>
</dbReference>
<name>A0A2T5G1M8_9SPHN</name>
<evidence type="ECO:0000256" key="6">
    <source>
        <dbReference type="ARBA" id="ARBA00023077"/>
    </source>
</evidence>
<dbReference type="Pfam" id="PF07715">
    <property type="entry name" value="Plug"/>
    <property type="match status" value="1"/>
</dbReference>
<keyword evidence="6 11" id="KW-0798">TonB box</keyword>
<keyword evidence="15" id="KW-0675">Receptor</keyword>
<feature type="domain" description="TonB-dependent receptor-like beta-barrel" evidence="13">
    <location>
        <begin position="386"/>
        <end position="923"/>
    </location>
</feature>
<keyword evidence="3 9" id="KW-1134">Transmembrane beta strand</keyword>
<evidence type="ECO:0000256" key="5">
    <source>
        <dbReference type="ARBA" id="ARBA00022729"/>
    </source>
</evidence>
<accession>A0A2T5G1M8</accession>
<evidence type="ECO:0000313" key="15">
    <source>
        <dbReference type="EMBL" id="PTQ13055.1"/>
    </source>
</evidence>
<dbReference type="Pfam" id="PF00593">
    <property type="entry name" value="TonB_dep_Rec_b-barrel"/>
    <property type="match status" value="1"/>
</dbReference>
<evidence type="ECO:0000259" key="14">
    <source>
        <dbReference type="Pfam" id="PF07715"/>
    </source>
</evidence>
<comment type="similarity">
    <text evidence="9 11">Belongs to the TonB-dependent receptor family.</text>
</comment>
<protein>
    <submittedName>
        <fullName evidence="15">TonB-dependent receptor</fullName>
    </submittedName>
</protein>
<feature type="domain" description="TonB-dependent receptor plug" evidence="14">
    <location>
        <begin position="60"/>
        <end position="167"/>
    </location>
</feature>
<comment type="caution">
    <text evidence="15">The sequence shown here is derived from an EMBL/GenBank/DDBJ whole genome shotgun (WGS) entry which is preliminary data.</text>
</comment>
<comment type="subcellular location">
    <subcellularLocation>
        <location evidence="1 9">Cell outer membrane</location>
        <topology evidence="1 9">Multi-pass membrane protein</topology>
    </subcellularLocation>
</comment>
<keyword evidence="5 12" id="KW-0732">Signal</keyword>
<feature type="chain" id="PRO_5015425916" evidence="12">
    <location>
        <begin position="29"/>
        <end position="965"/>
    </location>
</feature>
<dbReference type="InterPro" id="IPR039426">
    <property type="entry name" value="TonB-dep_rcpt-like"/>
</dbReference>
<dbReference type="InterPro" id="IPR037066">
    <property type="entry name" value="Plug_dom_sf"/>
</dbReference>
<evidence type="ECO:0000256" key="11">
    <source>
        <dbReference type="RuleBase" id="RU003357"/>
    </source>
</evidence>
<keyword evidence="7 9" id="KW-0472">Membrane</keyword>
<keyword evidence="4 9" id="KW-0812">Transmembrane</keyword>
<dbReference type="Gene3D" id="2.170.130.10">
    <property type="entry name" value="TonB-dependent receptor, plug domain"/>
    <property type="match status" value="1"/>
</dbReference>
<evidence type="ECO:0000256" key="7">
    <source>
        <dbReference type="ARBA" id="ARBA00023136"/>
    </source>
</evidence>
<proteinExistence type="inferred from homology"/>
<dbReference type="InterPro" id="IPR012910">
    <property type="entry name" value="Plug_dom"/>
</dbReference>